<reference evidence="1 2" key="1">
    <citation type="submission" date="2018-08" db="EMBL/GenBank/DDBJ databases">
        <title>Recombination of ecologically and evolutionarily significant loci maintains genetic cohesion in the Pseudomonas syringae species complex.</title>
        <authorList>
            <person name="Dillon M."/>
            <person name="Thakur S."/>
            <person name="Almeida R.N.D."/>
            <person name="Weir B.S."/>
            <person name="Guttman D.S."/>
        </authorList>
    </citation>
    <scope>NUCLEOTIDE SEQUENCE [LARGE SCALE GENOMIC DNA]</scope>
    <source>
        <strain evidence="1 2">ICMP 3883</strain>
    </source>
</reference>
<protein>
    <submittedName>
        <fullName evidence="1">Uncharacterized protein</fullName>
    </submittedName>
</protein>
<comment type="caution">
    <text evidence="1">The sequence shown here is derived from an EMBL/GenBank/DDBJ whole genome shotgun (WGS) entry which is preliminary data.</text>
</comment>
<dbReference type="AlphaFoldDB" id="A0A3M2VZC4"/>
<evidence type="ECO:0000313" key="1">
    <source>
        <dbReference type="EMBL" id="RML44570.1"/>
    </source>
</evidence>
<name>A0A3M2VZC4_PSESI</name>
<accession>A0A3M2VZC4</accession>
<dbReference type="Proteomes" id="UP000280292">
    <property type="component" value="Unassembled WGS sequence"/>
</dbReference>
<sequence length="81" mass="9348">MTLWYRQVQALERTQPGLPLGIGHTQTKSMITPAMAPSRYSLHWVTSKDPLKKPIFWRETGLERLYLLASIFEEEAFSVVV</sequence>
<dbReference type="EMBL" id="RBNR01000129">
    <property type="protein sequence ID" value="RML44570.1"/>
    <property type="molecule type" value="Genomic_DNA"/>
</dbReference>
<evidence type="ECO:0000313" key="2">
    <source>
        <dbReference type="Proteomes" id="UP000280292"/>
    </source>
</evidence>
<gene>
    <name evidence="1" type="ORF">ALQ95_00659</name>
</gene>
<proteinExistence type="predicted"/>
<organism evidence="1 2">
    <name type="scientific">Pseudomonas syringae pv. ribicola</name>
    <dbReference type="NCBI Taxonomy" id="55398"/>
    <lineage>
        <taxon>Bacteria</taxon>
        <taxon>Pseudomonadati</taxon>
        <taxon>Pseudomonadota</taxon>
        <taxon>Gammaproteobacteria</taxon>
        <taxon>Pseudomonadales</taxon>
        <taxon>Pseudomonadaceae</taxon>
        <taxon>Pseudomonas</taxon>
    </lineage>
</organism>